<dbReference type="Proteomes" id="UP000604046">
    <property type="component" value="Unassembled WGS sequence"/>
</dbReference>
<sequence length="153" mass="17311">MGLLEPISSSEEFGQLFPLMPSRQPDLAMEEDDDGMPTYEGSPATHNTFESEPDIADIEADWSRRDSRSPRPSMGNYTLPADVCIPMPPNGLMHARHEHRIKTFLEDVQANPGKIKRKIERRREKAGMVDEEASTGWISQAKTKVKDFVRQIS</sequence>
<dbReference type="AlphaFoldDB" id="A0A812PH21"/>
<accession>A0A812PH21</accession>
<dbReference type="EMBL" id="CAJNDS010002146">
    <property type="protein sequence ID" value="CAE7350885.1"/>
    <property type="molecule type" value="Genomic_DNA"/>
</dbReference>
<name>A0A812PH21_9DINO</name>
<evidence type="ECO:0000313" key="2">
    <source>
        <dbReference type="EMBL" id="CAE7350885.1"/>
    </source>
</evidence>
<organism evidence="2 3">
    <name type="scientific">Symbiodinium natans</name>
    <dbReference type="NCBI Taxonomy" id="878477"/>
    <lineage>
        <taxon>Eukaryota</taxon>
        <taxon>Sar</taxon>
        <taxon>Alveolata</taxon>
        <taxon>Dinophyceae</taxon>
        <taxon>Suessiales</taxon>
        <taxon>Symbiodiniaceae</taxon>
        <taxon>Symbiodinium</taxon>
    </lineage>
</organism>
<evidence type="ECO:0000256" key="1">
    <source>
        <dbReference type="SAM" id="MobiDB-lite"/>
    </source>
</evidence>
<feature type="region of interest" description="Disordered" evidence="1">
    <location>
        <begin position="1"/>
        <end position="54"/>
    </location>
</feature>
<dbReference type="OrthoDB" id="418410at2759"/>
<proteinExistence type="predicted"/>
<evidence type="ECO:0000313" key="3">
    <source>
        <dbReference type="Proteomes" id="UP000604046"/>
    </source>
</evidence>
<protein>
    <submittedName>
        <fullName evidence="2">Uncharacterized protein</fullName>
    </submittedName>
</protein>
<reference evidence="2" key="1">
    <citation type="submission" date="2021-02" db="EMBL/GenBank/DDBJ databases">
        <authorList>
            <person name="Dougan E. K."/>
            <person name="Rhodes N."/>
            <person name="Thang M."/>
            <person name="Chan C."/>
        </authorList>
    </citation>
    <scope>NUCLEOTIDE SEQUENCE</scope>
</reference>
<comment type="caution">
    <text evidence="2">The sequence shown here is derived from an EMBL/GenBank/DDBJ whole genome shotgun (WGS) entry which is preliminary data.</text>
</comment>
<keyword evidence="3" id="KW-1185">Reference proteome</keyword>
<gene>
    <name evidence="2" type="ORF">SNAT2548_LOCUS18489</name>
</gene>